<comment type="cofactor">
    <cofactor evidence="1">
        <name>Mg(2+)</name>
        <dbReference type="ChEBI" id="CHEBI:18420"/>
    </cofactor>
</comment>
<comment type="similarity">
    <text evidence="3">Belongs to the phosphohexose mutase family.</text>
</comment>
<keyword evidence="8" id="KW-0460">Magnesium</keyword>
<feature type="domain" description="Alpha-D-phosphohexomutase alpha/beta/alpha" evidence="12">
    <location>
        <begin position="223"/>
        <end position="329"/>
    </location>
</feature>
<dbReference type="InterPro" id="IPR005841">
    <property type="entry name" value="Alpha-D-phosphohexomutase_SF"/>
</dbReference>
<dbReference type="PANTHER" id="PTHR45745:SF1">
    <property type="entry name" value="PHOSPHOGLUCOMUTASE 2B-RELATED"/>
    <property type="match status" value="1"/>
</dbReference>
<keyword evidence="15" id="KW-1185">Reference proteome</keyword>
<evidence type="ECO:0000259" key="13">
    <source>
        <dbReference type="Pfam" id="PF02880"/>
    </source>
</evidence>
<evidence type="ECO:0000313" key="15">
    <source>
        <dbReference type="Proteomes" id="UP000183832"/>
    </source>
</evidence>
<dbReference type="GO" id="GO:0008973">
    <property type="term" value="F:phosphopentomutase activity"/>
    <property type="evidence" value="ECO:0007669"/>
    <property type="project" value="TreeGrafter"/>
</dbReference>
<dbReference type="Gene3D" id="3.40.120.10">
    <property type="entry name" value="Alpha-D-Glucose-1,6-Bisphosphate, subunit A, domain 3"/>
    <property type="match status" value="3"/>
</dbReference>
<name>A0A1J1I225_9DIPT</name>
<keyword evidence="4" id="KW-0963">Cytoplasm</keyword>
<dbReference type="InterPro" id="IPR005845">
    <property type="entry name" value="A-D-PHexomutase_a/b/a-II"/>
</dbReference>
<dbReference type="OrthoDB" id="8300170at2759"/>
<evidence type="ECO:0000256" key="4">
    <source>
        <dbReference type="ARBA" id="ARBA00022490"/>
    </source>
</evidence>
<dbReference type="PANTHER" id="PTHR45745">
    <property type="entry name" value="PHOSPHOMANNOMUTASE 45A"/>
    <property type="match status" value="1"/>
</dbReference>
<dbReference type="InterPro" id="IPR005844">
    <property type="entry name" value="A-D-PHexomutase_a/b/a-I"/>
</dbReference>
<dbReference type="PRINTS" id="PR00509">
    <property type="entry name" value="PGMPMM"/>
</dbReference>
<dbReference type="SUPFAM" id="SSF53738">
    <property type="entry name" value="Phosphoglucomutase, first 3 domains"/>
    <property type="match status" value="3"/>
</dbReference>
<evidence type="ECO:0000256" key="2">
    <source>
        <dbReference type="ARBA" id="ARBA00004496"/>
    </source>
</evidence>
<dbReference type="InterPro" id="IPR016066">
    <property type="entry name" value="A-D-PHexomutase_CS"/>
</dbReference>
<dbReference type="InterPro" id="IPR036900">
    <property type="entry name" value="A-D-PHexomutase_C_sf"/>
</dbReference>
<dbReference type="FunFam" id="3.40.120.10:FF:000035">
    <property type="entry name" value="Pgm3p"/>
    <property type="match status" value="1"/>
</dbReference>
<dbReference type="InterPro" id="IPR016055">
    <property type="entry name" value="A-D-PHexomutase_a/b/a-I/II/III"/>
</dbReference>
<dbReference type="GO" id="GO:0005737">
    <property type="term" value="C:cytoplasm"/>
    <property type="evidence" value="ECO:0007669"/>
    <property type="project" value="UniProtKB-SubCell"/>
</dbReference>
<feature type="domain" description="Alpha-D-phosphohexomutase alpha/beta/alpha" evidence="11">
    <location>
        <begin position="55"/>
        <end position="195"/>
    </location>
</feature>
<gene>
    <name evidence="14" type="primary">putative Phosphoglucomutase-2</name>
    <name evidence="14" type="ORF">CLUMA_CG007898</name>
</gene>
<dbReference type="GO" id="GO:0000287">
    <property type="term" value="F:magnesium ion binding"/>
    <property type="evidence" value="ECO:0007669"/>
    <property type="project" value="InterPro"/>
</dbReference>
<dbReference type="Proteomes" id="UP000183832">
    <property type="component" value="Unassembled WGS sequence"/>
</dbReference>
<accession>A0A1J1I225</accession>
<dbReference type="Pfam" id="PF02879">
    <property type="entry name" value="PGM_PMM_II"/>
    <property type="match status" value="1"/>
</dbReference>
<evidence type="ECO:0000256" key="5">
    <source>
        <dbReference type="ARBA" id="ARBA00022526"/>
    </source>
</evidence>
<dbReference type="CDD" id="cd05799">
    <property type="entry name" value="PGM2"/>
    <property type="match status" value="1"/>
</dbReference>
<evidence type="ECO:0000256" key="6">
    <source>
        <dbReference type="ARBA" id="ARBA00022553"/>
    </source>
</evidence>
<dbReference type="Pfam" id="PF02880">
    <property type="entry name" value="PGM_PMM_III"/>
    <property type="match status" value="1"/>
</dbReference>
<keyword evidence="6" id="KW-0597">Phosphoprotein</keyword>
<evidence type="ECO:0000259" key="11">
    <source>
        <dbReference type="Pfam" id="PF02878"/>
    </source>
</evidence>
<dbReference type="EMBL" id="CVRI01000038">
    <property type="protein sequence ID" value="CRK94391.1"/>
    <property type="molecule type" value="Genomic_DNA"/>
</dbReference>
<sequence>MESTTIQKYSGNGELDMKIAQWLQWDMNEKSLNEIQSLISMKDWQTLEKRLLNRLAFGTAGLRGPMRAGFDSMNDLVIIQTGQGLSKYVKECYPHADDLKRGIVLSYDGRYNSKRFAELTASIFINENIPVYLYRKMTATPFVPFCIEKLNALCGVMVTASHNPKEDNGYKVYWTNSAQIIPPHDKNIQNSISKNLTPLTSSWNLEALNSPLLKDPFDEMFTKYFDDMLKFIPSNFLKYNEEARLQIVYSAMHGVGFPFVERAFEVSRLNPVHAVIEQRDPNPDFPTVKFPNPEEGKSALVLSMKLADDVGSSLILANDPDADRLACAERNPLTNDWRVFNGNELGSLLGWWSVQCHKERNPGADLRNCYIVASTVSSKMLRSMSKIDGFNFEETLTGFKWMGNRSVELLRSGKEVLFAFEEAIGFMFSPAVLDKDGVSAAAHLATMASYLKIKHNLSLTQKLDQLYADYGYHFSINSYLFCYEPEKIERIFQRIRNWNGKSGEYPAFILNGKFKIGSVRDLTTGVDTSEPNGKSLLPASKSSQMITFTLTNGTVITLRTSGTEPKIKYYSEYCAKPDEKDWKVVQEKLNEIVEGIVDELLEPKKNELIPQSK</sequence>
<proteinExistence type="inferred from homology"/>
<dbReference type="GO" id="GO:0006006">
    <property type="term" value="P:glucose metabolic process"/>
    <property type="evidence" value="ECO:0007669"/>
    <property type="project" value="UniProtKB-KW"/>
</dbReference>
<dbReference type="AlphaFoldDB" id="A0A1J1I225"/>
<dbReference type="STRING" id="568069.A0A1J1I225"/>
<dbReference type="GO" id="GO:0005634">
    <property type="term" value="C:nucleus"/>
    <property type="evidence" value="ECO:0007669"/>
    <property type="project" value="TreeGrafter"/>
</dbReference>
<reference evidence="14 15" key="1">
    <citation type="submission" date="2015-04" db="EMBL/GenBank/DDBJ databases">
        <authorList>
            <person name="Syromyatnikov M.Y."/>
            <person name="Popov V.N."/>
        </authorList>
    </citation>
    <scope>NUCLEOTIDE SEQUENCE [LARGE SCALE GENOMIC DNA]</scope>
</reference>
<protein>
    <submittedName>
        <fullName evidence="14">CLUMA_CG007898, isoform A</fullName>
    </submittedName>
</protein>
<dbReference type="PROSITE" id="PS00710">
    <property type="entry name" value="PGM_PMM"/>
    <property type="match status" value="1"/>
</dbReference>
<dbReference type="GO" id="GO:0006166">
    <property type="term" value="P:purine ribonucleoside salvage"/>
    <property type="evidence" value="ECO:0007669"/>
    <property type="project" value="TreeGrafter"/>
</dbReference>
<evidence type="ECO:0000256" key="8">
    <source>
        <dbReference type="ARBA" id="ARBA00022842"/>
    </source>
</evidence>
<comment type="subcellular location">
    <subcellularLocation>
        <location evidence="2">Cytoplasm</location>
    </subcellularLocation>
</comment>
<keyword evidence="5" id="KW-0313">Glucose metabolism</keyword>
<keyword evidence="10" id="KW-0119">Carbohydrate metabolism</keyword>
<keyword evidence="7" id="KW-0479">Metal-binding</keyword>
<evidence type="ECO:0000259" key="12">
    <source>
        <dbReference type="Pfam" id="PF02879"/>
    </source>
</evidence>
<dbReference type="InterPro" id="IPR005846">
    <property type="entry name" value="A-D-PHexomutase_a/b/a-III"/>
</dbReference>
<feature type="domain" description="Alpha-D-phosphohexomutase alpha/beta/alpha" evidence="13">
    <location>
        <begin position="361"/>
        <end position="468"/>
    </location>
</feature>
<dbReference type="FunFam" id="3.40.120.10:FF:000017">
    <property type="entry name" value="glucose 1,6-bisphosphate synthase"/>
    <property type="match status" value="1"/>
</dbReference>
<evidence type="ECO:0000256" key="10">
    <source>
        <dbReference type="ARBA" id="ARBA00023277"/>
    </source>
</evidence>
<evidence type="ECO:0000256" key="3">
    <source>
        <dbReference type="ARBA" id="ARBA00010231"/>
    </source>
</evidence>
<evidence type="ECO:0000256" key="1">
    <source>
        <dbReference type="ARBA" id="ARBA00001946"/>
    </source>
</evidence>
<evidence type="ECO:0000256" key="7">
    <source>
        <dbReference type="ARBA" id="ARBA00022723"/>
    </source>
</evidence>
<evidence type="ECO:0000256" key="9">
    <source>
        <dbReference type="ARBA" id="ARBA00023235"/>
    </source>
</evidence>
<organism evidence="14 15">
    <name type="scientific">Clunio marinus</name>
    <dbReference type="NCBI Taxonomy" id="568069"/>
    <lineage>
        <taxon>Eukaryota</taxon>
        <taxon>Metazoa</taxon>
        <taxon>Ecdysozoa</taxon>
        <taxon>Arthropoda</taxon>
        <taxon>Hexapoda</taxon>
        <taxon>Insecta</taxon>
        <taxon>Pterygota</taxon>
        <taxon>Neoptera</taxon>
        <taxon>Endopterygota</taxon>
        <taxon>Diptera</taxon>
        <taxon>Nematocera</taxon>
        <taxon>Chironomoidea</taxon>
        <taxon>Chironomidae</taxon>
        <taxon>Clunio</taxon>
    </lineage>
</organism>
<keyword evidence="9" id="KW-0413">Isomerase</keyword>
<dbReference type="Pfam" id="PF02878">
    <property type="entry name" value="PGM_PMM_I"/>
    <property type="match status" value="1"/>
</dbReference>
<dbReference type="SUPFAM" id="SSF55957">
    <property type="entry name" value="Phosphoglucomutase, C-terminal domain"/>
    <property type="match status" value="1"/>
</dbReference>
<evidence type="ECO:0000313" key="14">
    <source>
        <dbReference type="EMBL" id="CRK94391.1"/>
    </source>
</evidence>